<keyword evidence="8" id="KW-0010">Activator</keyword>
<feature type="compositionally biased region" description="Polar residues" evidence="11">
    <location>
        <begin position="568"/>
        <end position="582"/>
    </location>
</feature>
<dbReference type="GO" id="GO:0005634">
    <property type="term" value="C:nucleus"/>
    <property type="evidence" value="ECO:0007669"/>
    <property type="project" value="UniProtKB-SubCell"/>
</dbReference>
<reference evidence="13" key="1">
    <citation type="journal article" date="2023" name="GigaByte">
        <title>Genome assembly of the bearded iris, Iris pallida Lam.</title>
        <authorList>
            <person name="Bruccoleri R.E."/>
            <person name="Oakeley E.J."/>
            <person name="Faust A.M.E."/>
            <person name="Altorfer M."/>
            <person name="Dessus-Babus S."/>
            <person name="Burckhardt D."/>
            <person name="Oertli M."/>
            <person name="Naumann U."/>
            <person name="Petersen F."/>
            <person name="Wong J."/>
        </authorList>
    </citation>
    <scope>NUCLEOTIDE SEQUENCE</scope>
    <source>
        <strain evidence="13">GSM-AAB239-AS_SAM_17_03QT</strain>
    </source>
</reference>
<dbReference type="PANTHER" id="PTHR31744">
    <property type="entry name" value="PROTEIN CUP-SHAPED COTYLEDON 2-RELATED"/>
    <property type="match status" value="1"/>
</dbReference>
<keyword evidence="7" id="KW-0472">Membrane</keyword>
<evidence type="ECO:0000256" key="11">
    <source>
        <dbReference type="SAM" id="MobiDB-lite"/>
    </source>
</evidence>
<keyword evidence="6" id="KW-0238">DNA-binding</keyword>
<proteinExistence type="predicted"/>
<organism evidence="13 14">
    <name type="scientific">Iris pallida</name>
    <name type="common">Sweet iris</name>
    <dbReference type="NCBI Taxonomy" id="29817"/>
    <lineage>
        <taxon>Eukaryota</taxon>
        <taxon>Viridiplantae</taxon>
        <taxon>Streptophyta</taxon>
        <taxon>Embryophyta</taxon>
        <taxon>Tracheophyta</taxon>
        <taxon>Spermatophyta</taxon>
        <taxon>Magnoliopsida</taxon>
        <taxon>Liliopsida</taxon>
        <taxon>Asparagales</taxon>
        <taxon>Iridaceae</taxon>
        <taxon>Iridoideae</taxon>
        <taxon>Irideae</taxon>
        <taxon>Iris</taxon>
    </lineage>
</organism>
<evidence type="ECO:0000313" key="13">
    <source>
        <dbReference type="EMBL" id="KAJ6822112.1"/>
    </source>
</evidence>
<evidence type="ECO:0000256" key="3">
    <source>
        <dbReference type="ARBA" id="ARBA00022692"/>
    </source>
</evidence>
<feature type="domain" description="NAC" evidence="12">
    <location>
        <begin position="9"/>
        <end position="162"/>
    </location>
</feature>
<keyword evidence="4" id="KW-1133">Transmembrane helix</keyword>
<dbReference type="InterPro" id="IPR003441">
    <property type="entry name" value="NAC-dom"/>
</dbReference>
<dbReference type="Proteomes" id="UP001140949">
    <property type="component" value="Unassembled WGS sequence"/>
</dbReference>
<dbReference type="GO" id="GO:0006355">
    <property type="term" value="P:regulation of DNA-templated transcription"/>
    <property type="evidence" value="ECO:0007669"/>
    <property type="project" value="InterPro"/>
</dbReference>
<dbReference type="GO" id="GO:0000976">
    <property type="term" value="F:transcription cis-regulatory region binding"/>
    <property type="evidence" value="ECO:0007669"/>
    <property type="project" value="UniProtKB-ARBA"/>
</dbReference>
<evidence type="ECO:0000256" key="7">
    <source>
        <dbReference type="ARBA" id="ARBA00023136"/>
    </source>
</evidence>
<comment type="caution">
    <text evidence="13">The sequence shown here is derived from an EMBL/GenBank/DDBJ whole genome shotgun (WGS) entry which is preliminary data.</text>
</comment>
<evidence type="ECO:0000256" key="4">
    <source>
        <dbReference type="ARBA" id="ARBA00022989"/>
    </source>
</evidence>
<evidence type="ECO:0000313" key="14">
    <source>
        <dbReference type="Proteomes" id="UP001140949"/>
    </source>
</evidence>
<evidence type="ECO:0000259" key="12">
    <source>
        <dbReference type="PROSITE" id="PS51005"/>
    </source>
</evidence>
<evidence type="ECO:0000256" key="8">
    <source>
        <dbReference type="ARBA" id="ARBA00023159"/>
    </source>
</evidence>
<comment type="subcellular location">
    <subcellularLocation>
        <location evidence="2">Membrane</location>
        <topology evidence="2">Single-pass membrane protein</topology>
    </subcellularLocation>
    <subcellularLocation>
        <location evidence="1">Nucleus</location>
    </subcellularLocation>
</comment>
<evidence type="ECO:0000256" key="1">
    <source>
        <dbReference type="ARBA" id="ARBA00004123"/>
    </source>
</evidence>
<feature type="domain" description="NAC" evidence="12">
    <location>
        <begin position="363"/>
        <end position="515"/>
    </location>
</feature>
<accession>A0AAX6G0Q3</accession>
<feature type="region of interest" description="Disordered" evidence="11">
    <location>
        <begin position="179"/>
        <end position="198"/>
    </location>
</feature>
<keyword evidence="14" id="KW-1185">Reference proteome</keyword>
<dbReference type="InterPro" id="IPR036093">
    <property type="entry name" value="NAC_dom_sf"/>
</dbReference>
<evidence type="ECO:0000256" key="9">
    <source>
        <dbReference type="ARBA" id="ARBA00023163"/>
    </source>
</evidence>
<evidence type="ECO:0000256" key="6">
    <source>
        <dbReference type="ARBA" id="ARBA00023125"/>
    </source>
</evidence>
<feature type="region of interest" description="Disordered" evidence="11">
    <location>
        <begin position="522"/>
        <end position="547"/>
    </location>
</feature>
<dbReference type="Gene3D" id="2.170.150.80">
    <property type="entry name" value="NAC domain"/>
    <property type="match status" value="2"/>
</dbReference>
<feature type="region of interest" description="Disordered" evidence="11">
    <location>
        <begin position="712"/>
        <end position="733"/>
    </location>
</feature>
<dbReference type="PANTHER" id="PTHR31744:SF216">
    <property type="entry name" value="NAC TRANSCRIPTION FACTOR"/>
    <property type="match status" value="1"/>
</dbReference>
<dbReference type="Pfam" id="PF02365">
    <property type="entry name" value="NAM"/>
    <property type="match status" value="2"/>
</dbReference>
<dbReference type="PROSITE" id="PS51005">
    <property type="entry name" value="NAC"/>
    <property type="match status" value="2"/>
</dbReference>
<feature type="compositionally biased region" description="Polar residues" evidence="11">
    <location>
        <begin position="530"/>
        <end position="541"/>
    </location>
</feature>
<dbReference type="GO" id="GO:0016020">
    <property type="term" value="C:membrane"/>
    <property type="evidence" value="ECO:0007669"/>
    <property type="project" value="UniProtKB-SubCell"/>
</dbReference>
<dbReference type="SUPFAM" id="SSF101941">
    <property type="entry name" value="NAC domain"/>
    <property type="match status" value="2"/>
</dbReference>
<dbReference type="EMBL" id="JANAVB010024599">
    <property type="protein sequence ID" value="KAJ6822112.1"/>
    <property type="molecule type" value="Genomic_DNA"/>
</dbReference>
<keyword evidence="9" id="KW-0804">Transcription</keyword>
<keyword evidence="3" id="KW-0812">Transmembrane</keyword>
<keyword evidence="10" id="KW-0539">Nucleus</keyword>
<evidence type="ECO:0000256" key="2">
    <source>
        <dbReference type="ARBA" id="ARBA00004167"/>
    </source>
</evidence>
<reference evidence="13" key="2">
    <citation type="submission" date="2023-04" db="EMBL/GenBank/DDBJ databases">
        <authorList>
            <person name="Bruccoleri R.E."/>
            <person name="Oakeley E.J."/>
            <person name="Faust A.-M."/>
            <person name="Dessus-Babus S."/>
            <person name="Altorfer M."/>
            <person name="Burckhardt D."/>
            <person name="Oertli M."/>
            <person name="Naumann U."/>
            <person name="Petersen F."/>
            <person name="Wong J."/>
        </authorList>
    </citation>
    <scope>NUCLEOTIDE SEQUENCE</scope>
    <source>
        <strain evidence="13">GSM-AAB239-AS_SAM_17_03QT</strain>
        <tissue evidence="13">Leaf</tissue>
    </source>
</reference>
<keyword evidence="5" id="KW-0805">Transcription regulation</keyword>
<protein>
    <submittedName>
        <fullName evidence="13">NAC domain-containing protein 62-like</fullName>
    </submittedName>
</protein>
<evidence type="ECO:0000256" key="5">
    <source>
        <dbReference type="ARBA" id="ARBA00023015"/>
    </source>
</evidence>
<name>A0AAX6G0Q3_IRIPA</name>
<feature type="compositionally biased region" description="Basic and acidic residues" evidence="11">
    <location>
        <begin position="717"/>
        <end position="726"/>
    </location>
</feature>
<feature type="region of interest" description="Disordered" evidence="11">
    <location>
        <begin position="562"/>
        <end position="585"/>
    </location>
</feature>
<dbReference type="AlphaFoldDB" id="A0AAX6G0Q3"/>
<evidence type="ECO:0000256" key="10">
    <source>
        <dbReference type="ARBA" id="ARBA00023242"/>
    </source>
</evidence>
<sequence>MSVVPAEELPLGFRFYPSEEELVGHYLRRKISGHIRPDFGFIPEIDIYKYEPWDLPDKSLIKSDDREWFFFSQNDRKYLTGHRSNRATKTGYWKATGRDRVIRSKVLREAGAIGMKKILVFHQGRAPKGVNTNWIMHEYRVSQPEFGSCGQGGYVLYRLFRKAEEKNVCCNGNETERSGLSFLPTSSSPGDTHHEGDDFEELDAPIMAKPIQEVYSVSALQEQQSLSYTVENQSSGIIKWLADSEDHASIKVEDKHCKDQMALDVEDIRGVKEGESMVNPPLDDIPMSVDNLAPISSAANIELADNQTVVEDSASESRVDIYPSCIDPNLCHTTADGSRFSCKLKETEELCISLSAFNQTQVFPVGFRFHPTDEELVNYYLKRKLNGQIREIEVIPEVDICKCEPWDLPYKSPMGVDASEWFFFSLKGRKYPTGNRSNRATKAGYWKVSGRDRSVRPKSPAAPAVIGMKKSLIYYHGRAPKGVHTYWVMHEYCATEPEFEYGEQAGLVIYRLFRKVENSRRFDRDEMERSASSPTKSSPGDTEQGGDAIEEHDTQINHVSPVSDLQEEQQSLSNTVDNQPSGAATCRADKADFSSLKPEVSFSNSHMVVDLDSDQEVKAGENLVRRRLSSLFTSKARRKPPPQINRVGPSVNAIAALGNPSAPIASAAPALFSVDQTLGSVSSMADTSQPVDAHSTVVSRLDIRPSRIDLSLGHPQASDHLEDNGESHPSSSTLVGQIRDSCLKASRAASCSTQSSTSAHSTDSSDISVHLVQLRSLFSKPLSELTLGLLLDGAVSAKIVASASGMHKDLAKCLESVIDHVYALRVHVDHQNHIIGEYSGPIRQLERLEADMPRFYTHLESLKLDIDHKAALVLQRRLQFGGAEDDLAELRDELARVSSVVVSMERQMKKLHGEKSRYEFIISLARDFIKKLETDFAALAQPYRDYFYGSKVNFVGL</sequence>
<gene>
    <name evidence="13" type="ORF">M6B38_390465</name>
</gene>